<keyword evidence="1" id="KW-0812">Transmembrane</keyword>
<evidence type="ECO:0000313" key="2">
    <source>
        <dbReference type="EMBL" id="MCY1143257.1"/>
    </source>
</evidence>
<feature type="transmembrane region" description="Helical" evidence="1">
    <location>
        <begin position="72"/>
        <end position="93"/>
    </location>
</feature>
<feature type="transmembrane region" description="Helical" evidence="1">
    <location>
        <begin position="168"/>
        <end position="187"/>
    </location>
</feature>
<sequence>MTDDSRIERSANVPQTEAAADPDNLRTAYEQLCSSYRAIDDFRAKLLGFLPLVTDGGLILLTGRSADMREEFFRPVGLFGLAVTAGLLAYEMFGIRKCHALVRAGQDLECALGLPVAGDPDHHGAGQFLRRPQSLLGVVNEPFAAATIYPAVLAAWTYLALYRVPGGLAARVSGTLFVAGFVLILVYDQLLKHDVIDEWARQFKNWRKRLLASL</sequence>
<keyword evidence="3" id="KW-1185">Reference proteome</keyword>
<accession>A0ABT4B9S9</accession>
<gene>
    <name evidence="2" type="ORF">OWR29_35125</name>
</gene>
<name>A0ABT4B9S9_9ACTN</name>
<feature type="transmembrane region" description="Helical" evidence="1">
    <location>
        <begin position="46"/>
        <end position="66"/>
    </location>
</feature>
<dbReference type="Proteomes" id="UP001151002">
    <property type="component" value="Unassembled WGS sequence"/>
</dbReference>
<reference evidence="2" key="1">
    <citation type="submission" date="2022-11" db="EMBL/GenBank/DDBJ databases">
        <authorList>
            <person name="Somphong A."/>
            <person name="Phongsopitanun W."/>
        </authorList>
    </citation>
    <scope>NUCLEOTIDE SEQUENCE</scope>
    <source>
        <strain evidence="2">Pm04-4</strain>
    </source>
</reference>
<keyword evidence="1" id="KW-1133">Transmembrane helix</keyword>
<dbReference type="EMBL" id="JAPNTZ010000014">
    <property type="protein sequence ID" value="MCY1143257.1"/>
    <property type="molecule type" value="Genomic_DNA"/>
</dbReference>
<organism evidence="2 3">
    <name type="scientific">Paractinoplanes pyxinae</name>
    <dbReference type="NCBI Taxonomy" id="2997416"/>
    <lineage>
        <taxon>Bacteria</taxon>
        <taxon>Bacillati</taxon>
        <taxon>Actinomycetota</taxon>
        <taxon>Actinomycetes</taxon>
        <taxon>Micromonosporales</taxon>
        <taxon>Micromonosporaceae</taxon>
        <taxon>Paractinoplanes</taxon>
    </lineage>
</organism>
<evidence type="ECO:0000256" key="1">
    <source>
        <dbReference type="SAM" id="Phobius"/>
    </source>
</evidence>
<feature type="transmembrane region" description="Helical" evidence="1">
    <location>
        <begin position="143"/>
        <end position="162"/>
    </location>
</feature>
<keyword evidence="1" id="KW-0472">Membrane</keyword>
<comment type="caution">
    <text evidence="2">The sequence shown here is derived from an EMBL/GenBank/DDBJ whole genome shotgun (WGS) entry which is preliminary data.</text>
</comment>
<evidence type="ECO:0000313" key="3">
    <source>
        <dbReference type="Proteomes" id="UP001151002"/>
    </source>
</evidence>
<dbReference type="RefSeq" id="WP_267567783.1">
    <property type="nucleotide sequence ID" value="NZ_JAPNTZ010000014.1"/>
</dbReference>
<proteinExistence type="predicted"/>
<protein>
    <submittedName>
        <fullName evidence="2">Uncharacterized protein</fullName>
    </submittedName>
</protein>